<accession>A0A5S4HAQ8</accession>
<dbReference type="PROSITE" id="PS50156">
    <property type="entry name" value="SSD"/>
    <property type="match status" value="1"/>
</dbReference>
<organism evidence="9 10">
    <name type="scientific">Actinomadura geliboluensis</name>
    <dbReference type="NCBI Taxonomy" id="882440"/>
    <lineage>
        <taxon>Bacteria</taxon>
        <taxon>Bacillati</taxon>
        <taxon>Actinomycetota</taxon>
        <taxon>Actinomycetes</taxon>
        <taxon>Streptosporangiales</taxon>
        <taxon>Thermomonosporaceae</taxon>
        <taxon>Actinomadura</taxon>
    </lineage>
</organism>
<comment type="similarity">
    <text evidence="2">Belongs to the resistance-nodulation-cell division (RND) (TC 2.A.6) family. MmpL subfamily.</text>
</comment>
<dbReference type="EMBL" id="VCKZ01000012">
    <property type="protein sequence ID" value="TMR41841.1"/>
    <property type="molecule type" value="Genomic_DNA"/>
</dbReference>
<keyword evidence="4 7" id="KW-0812">Transmembrane</keyword>
<reference evidence="9 10" key="1">
    <citation type="submission" date="2019-05" db="EMBL/GenBank/DDBJ databases">
        <title>Draft genome sequence of Actinomadura geliboluensis A8036.</title>
        <authorList>
            <person name="Saricaoglu S."/>
            <person name="Isik K."/>
        </authorList>
    </citation>
    <scope>NUCLEOTIDE SEQUENCE [LARGE SCALE GENOMIC DNA]</scope>
    <source>
        <strain evidence="9 10">A8036</strain>
    </source>
</reference>
<evidence type="ECO:0000313" key="9">
    <source>
        <dbReference type="EMBL" id="TMR41841.1"/>
    </source>
</evidence>
<keyword evidence="5 7" id="KW-1133">Transmembrane helix</keyword>
<dbReference type="Pfam" id="PF03176">
    <property type="entry name" value="MMPL"/>
    <property type="match status" value="2"/>
</dbReference>
<feature type="transmembrane region" description="Helical" evidence="7">
    <location>
        <begin position="230"/>
        <end position="250"/>
    </location>
</feature>
<dbReference type="RefSeq" id="WP_138634020.1">
    <property type="nucleotide sequence ID" value="NZ_JASWDG010000185.1"/>
</dbReference>
<feature type="domain" description="SSD" evidence="8">
    <location>
        <begin position="179"/>
        <end position="328"/>
    </location>
</feature>
<feature type="transmembrane region" description="Helical" evidence="7">
    <location>
        <begin position="585"/>
        <end position="604"/>
    </location>
</feature>
<evidence type="ECO:0000256" key="1">
    <source>
        <dbReference type="ARBA" id="ARBA00004651"/>
    </source>
</evidence>
<dbReference type="Proteomes" id="UP000305238">
    <property type="component" value="Unassembled WGS sequence"/>
</dbReference>
<dbReference type="InterPro" id="IPR000731">
    <property type="entry name" value="SSD"/>
</dbReference>
<dbReference type="SUPFAM" id="SSF82866">
    <property type="entry name" value="Multidrug efflux transporter AcrB transmembrane domain"/>
    <property type="match status" value="2"/>
</dbReference>
<dbReference type="AlphaFoldDB" id="A0A5S4HAQ8"/>
<feature type="transmembrane region" description="Helical" evidence="7">
    <location>
        <begin position="179"/>
        <end position="199"/>
    </location>
</feature>
<feature type="transmembrane region" description="Helical" evidence="7">
    <location>
        <begin position="206"/>
        <end position="224"/>
    </location>
</feature>
<dbReference type="InterPro" id="IPR050545">
    <property type="entry name" value="Mycobact_MmpL"/>
</dbReference>
<comment type="caution">
    <text evidence="9">The sequence shown here is derived from an EMBL/GenBank/DDBJ whole genome shotgun (WGS) entry which is preliminary data.</text>
</comment>
<feature type="transmembrane region" description="Helical" evidence="7">
    <location>
        <begin position="521"/>
        <end position="540"/>
    </location>
</feature>
<dbReference type="PRINTS" id="PR00702">
    <property type="entry name" value="ACRIFLAVINRP"/>
</dbReference>
<gene>
    <name evidence="9" type="ORF">ETD96_03685</name>
</gene>
<dbReference type="InterPro" id="IPR001036">
    <property type="entry name" value="Acrflvin-R"/>
</dbReference>
<feature type="transmembrane region" description="Helical" evidence="7">
    <location>
        <begin position="552"/>
        <end position="573"/>
    </location>
</feature>
<evidence type="ECO:0000256" key="6">
    <source>
        <dbReference type="ARBA" id="ARBA00023136"/>
    </source>
</evidence>
<feature type="transmembrane region" description="Helical" evidence="7">
    <location>
        <begin position="271"/>
        <end position="297"/>
    </location>
</feature>
<evidence type="ECO:0000256" key="3">
    <source>
        <dbReference type="ARBA" id="ARBA00022475"/>
    </source>
</evidence>
<keyword evidence="10" id="KW-1185">Reference proteome</keyword>
<evidence type="ECO:0000256" key="4">
    <source>
        <dbReference type="ARBA" id="ARBA00022692"/>
    </source>
</evidence>
<dbReference type="InterPro" id="IPR004869">
    <property type="entry name" value="MMPL_dom"/>
</dbReference>
<feature type="transmembrane region" description="Helical" evidence="7">
    <location>
        <begin position="303"/>
        <end position="328"/>
    </location>
</feature>
<evidence type="ECO:0000256" key="7">
    <source>
        <dbReference type="SAM" id="Phobius"/>
    </source>
</evidence>
<dbReference type="GO" id="GO:0022857">
    <property type="term" value="F:transmembrane transporter activity"/>
    <property type="evidence" value="ECO:0007669"/>
    <property type="project" value="InterPro"/>
</dbReference>
<protein>
    <submittedName>
        <fullName evidence="9">MMPL family transporter</fullName>
    </submittedName>
</protein>
<feature type="transmembrane region" description="Helical" evidence="7">
    <location>
        <begin position="661"/>
        <end position="689"/>
    </location>
</feature>
<dbReference type="PANTHER" id="PTHR33406:SF11">
    <property type="entry name" value="MEMBRANE PROTEIN SCO6666-RELATED"/>
    <property type="match status" value="1"/>
</dbReference>
<keyword evidence="6 7" id="KW-0472">Membrane</keyword>
<evidence type="ECO:0000256" key="5">
    <source>
        <dbReference type="ARBA" id="ARBA00022989"/>
    </source>
</evidence>
<evidence type="ECO:0000256" key="2">
    <source>
        <dbReference type="ARBA" id="ARBA00010157"/>
    </source>
</evidence>
<dbReference type="OrthoDB" id="7051771at2"/>
<feature type="transmembrane region" description="Helical" evidence="7">
    <location>
        <begin position="636"/>
        <end position="655"/>
    </location>
</feature>
<comment type="subcellular location">
    <subcellularLocation>
        <location evidence="1">Cell membrane</location>
        <topology evidence="1">Multi-pass membrane protein</topology>
    </subcellularLocation>
</comment>
<feature type="transmembrane region" description="Helical" evidence="7">
    <location>
        <begin position="370"/>
        <end position="388"/>
    </location>
</feature>
<dbReference type="GO" id="GO:0005886">
    <property type="term" value="C:plasma membrane"/>
    <property type="evidence" value="ECO:0007669"/>
    <property type="project" value="UniProtKB-SubCell"/>
</dbReference>
<name>A0A5S4HAQ8_9ACTN</name>
<proteinExistence type="inferred from homology"/>
<evidence type="ECO:0000313" key="10">
    <source>
        <dbReference type="Proteomes" id="UP000305238"/>
    </source>
</evidence>
<dbReference type="PANTHER" id="PTHR33406">
    <property type="entry name" value="MEMBRANE PROTEIN MJ1562-RELATED"/>
    <property type="match status" value="1"/>
</dbReference>
<evidence type="ECO:0000259" key="8">
    <source>
        <dbReference type="PROSITE" id="PS50156"/>
    </source>
</evidence>
<sequence length="735" mass="75265">MATLLYRLGRFSFRRRGLVVLLWAALLVLAGVGAAALKGPTSNDFSIPGTESQQAIDLLERKMPQASADGATARVVFAAPAGSTVTEPSGKAAVEQVVGRLKTAPQVASVVDPYQAGAVSKDGRIAYAQVTYKVSPIEVTDGARDALAAAAGPGRAAGLQVEMGGTATEGMPAQSAAEVIGVAVAAVVLVITFGSLVAAGLPLLNALLGVGIAMAAITAATGLFEMSSMTSTLALMLGLAVAIDYALFIVSRYRHEVEEGRSGEEAAGRAVGTAGSAVVFAGLTVVIALAGLAVVGIPLLTEMGLAAAFAVVVAVLIALSLLPALLGLAGRRVLGGRLPGLRGGRHAHRSGRGRAPAGERWARFVVRRPLPVLLAAVAGLGVIAAPALDLRLGLPGDEVSAPDTTQRKAYDLIADGFGPGSNGPLMVVVQEDAGRAQAAAQRFAGEVGRMADVAAVTPPVANAAGDTAVLSVVPKSGPSTARTEELVADIRDGGEAAGVRAMVTGQTAMAIDVSAKLGQALAPYLAVVVGLAFILLLLVFRSLLVPLKATLGFLLTVAATFGAVVAVFQWGWLAGLLGVAETGPIMSMMPIFLIGVVFGLAMDYQVFLVTRMREEHVHGAAPTEAVVTGFRHGARVVGAAAVIMIAVFAGFVASSESMIKMMGFALAAGVAFDAFVVRMTLVPAVMALSGRAAWWLPRRLARALPNVDVEGERLRHLLDEPGERPREREPAASRS</sequence>
<dbReference type="Gene3D" id="1.20.1640.10">
    <property type="entry name" value="Multidrug efflux transporter AcrB transmembrane domain"/>
    <property type="match status" value="2"/>
</dbReference>
<keyword evidence="3" id="KW-1003">Cell membrane</keyword>